<accession>A0A7R7EPR9</accession>
<evidence type="ECO:0000256" key="6">
    <source>
        <dbReference type="ARBA" id="ARBA00014680"/>
    </source>
</evidence>
<dbReference type="InterPro" id="IPR035902">
    <property type="entry name" value="Nuc_phospho_transferase"/>
</dbReference>
<dbReference type="Proteomes" id="UP000595897">
    <property type="component" value="Chromosome"/>
</dbReference>
<evidence type="ECO:0000256" key="8">
    <source>
        <dbReference type="ARBA" id="ARBA00022679"/>
    </source>
</evidence>
<comment type="function">
    <text evidence="2">Catalyzes phosphorolysis of the pyrimidine nucleosides uridine, thymidine and 2'-deoxyuridine with the formation of the corresponding pyrimidine base and ribose-1-phosphate.</text>
</comment>
<dbReference type="PIRSF" id="PIRSF000478">
    <property type="entry name" value="TP_PyNP"/>
    <property type="match status" value="1"/>
</dbReference>
<dbReference type="NCBIfam" id="NF004490">
    <property type="entry name" value="PRK05820.1"/>
    <property type="match status" value="1"/>
</dbReference>
<keyword evidence="8" id="KW-0808">Transferase</keyword>
<dbReference type="KEGG" id="ahb:bsdtb5_40960"/>
<proteinExistence type="inferred from homology"/>
<dbReference type="InterPro" id="IPR017872">
    <property type="entry name" value="Pyrmidine_PPase_CS"/>
</dbReference>
<evidence type="ECO:0000256" key="2">
    <source>
        <dbReference type="ARBA" id="ARBA00003877"/>
    </source>
</evidence>
<dbReference type="InterPro" id="IPR000053">
    <property type="entry name" value="Thymidine/pyrmidine_PPase"/>
</dbReference>
<evidence type="ECO:0000313" key="13">
    <source>
        <dbReference type="Proteomes" id="UP000595897"/>
    </source>
</evidence>
<dbReference type="SUPFAM" id="SSF54680">
    <property type="entry name" value="Pyrimidine nucleoside phosphorylase C-terminal domain"/>
    <property type="match status" value="1"/>
</dbReference>
<dbReference type="InterPro" id="IPR017459">
    <property type="entry name" value="Glycosyl_Trfase_fam3_N_dom"/>
</dbReference>
<dbReference type="GO" id="GO:0005829">
    <property type="term" value="C:cytosol"/>
    <property type="evidence" value="ECO:0007669"/>
    <property type="project" value="TreeGrafter"/>
</dbReference>
<dbReference type="InterPro" id="IPR013102">
    <property type="entry name" value="PYNP_C"/>
</dbReference>
<dbReference type="FunFam" id="3.40.1030.10:FF:000003">
    <property type="entry name" value="Pyrimidine-nucleoside phosphorylase"/>
    <property type="match status" value="1"/>
</dbReference>
<evidence type="ECO:0000256" key="9">
    <source>
        <dbReference type="ARBA" id="ARBA00048453"/>
    </source>
</evidence>
<dbReference type="PROSITE" id="PS00647">
    <property type="entry name" value="THYMID_PHOSPHORYLASE"/>
    <property type="match status" value="1"/>
</dbReference>
<dbReference type="Pfam" id="PF00591">
    <property type="entry name" value="Glycos_transf_3"/>
    <property type="match status" value="1"/>
</dbReference>
<evidence type="ECO:0000313" key="12">
    <source>
        <dbReference type="EMBL" id="BCN32801.1"/>
    </source>
</evidence>
<dbReference type="GO" id="GO:0006213">
    <property type="term" value="P:pyrimidine nucleoside metabolic process"/>
    <property type="evidence" value="ECO:0007669"/>
    <property type="project" value="InterPro"/>
</dbReference>
<dbReference type="NCBIfam" id="NF004747">
    <property type="entry name" value="PRK06078.1"/>
    <property type="match status" value="1"/>
</dbReference>
<dbReference type="InterPro" id="IPR036320">
    <property type="entry name" value="Glycosyl_Trfase_fam3_N_dom_sf"/>
</dbReference>
<comment type="similarity">
    <text evidence="3">Belongs to the thymidine/pyrimidine-nucleoside phosphorylase family.</text>
</comment>
<dbReference type="NCBIfam" id="TIGR02644">
    <property type="entry name" value="Y_phosphoryl"/>
    <property type="match status" value="1"/>
</dbReference>
<dbReference type="GO" id="GO:0006206">
    <property type="term" value="P:pyrimidine nucleobase metabolic process"/>
    <property type="evidence" value="ECO:0007669"/>
    <property type="project" value="InterPro"/>
</dbReference>
<dbReference type="InterPro" id="IPR018090">
    <property type="entry name" value="Pyrmidine_PPas_bac/euk"/>
</dbReference>
<evidence type="ECO:0000259" key="11">
    <source>
        <dbReference type="SMART" id="SM00941"/>
    </source>
</evidence>
<dbReference type="Gene3D" id="3.40.1030.10">
    <property type="entry name" value="Nucleoside phosphorylase/phosphoribosyltransferase catalytic domain"/>
    <property type="match status" value="1"/>
</dbReference>
<keyword evidence="13" id="KW-1185">Reference proteome</keyword>
<name>A0A7R7EPR9_9FIRM</name>
<dbReference type="GO" id="GO:0009032">
    <property type="term" value="F:thymidine phosphorylase activity"/>
    <property type="evidence" value="ECO:0007669"/>
    <property type="project" value="TreeGrafter"/>
</dbReference>
<sequence length="464" mass="50029">MDSSHLFIVAVTHFVCYTMDKNMRMYDLITKKRNGDVLSDEEIKFMIESYVSGEIPDYQMSAMLMAIYFKGMNDHETAVLTNAMAHSGDMVDLSGIEGIKVDKHSTGGVGDKTTLVIAPIVAACGGKVAKMSGRGLGHTGGTIDKMESIPNLKTSLEREEFFKIVNELGVSVIGQSGNLAPADKKLYALRDVTATVDSIPLIAASIMSKKLAAGSDAILLDVKTGSGAFMKTLEDSILLAEKMVAIGEHQNRRTVALITDMDIPLGNGIGNSLEVKEAAATLKGHGPEDLTEVCLQLASNMLYLCNKGTLEECMELAKDSIKSGAAYEKLKAMLKAQGGDEKIVDDLDLLPSAPYSYDVKAEVEGYITHINTEECGIASTSLGAGRETKDSVIDYSAGIILKNKIGSYVKKGDVLATLYASKEELFENANKMILDAYQIGDTKSEDKPLIFARVGKEGVERYNI</sequence>
<dbReference type="SUPFAM" id="SSF47648">
    <property type="entry name" value="Nucleoside phosphorylase/phosphoribosyltransferase N-terminal domain"/>
    <property type="match status" value="1"/>
</dbReference>
<comment type="catalytic activity">
    <reaction evidence="9">
        <text>uridine + phosphate = alpha-D-ribose 1-phosphate + uracil</text>
        <dbReference type="Rhea" id="RHEA:24388"/>
        <dbReference type="ChEBI" id="CHEBI:16704"/>
        <dbReference type="ChEBI" id="CHEBI:17568"/>
        <dbReference type="ChEBI" id="CHEBI:43474"/>
        <dbReference type="ChEBI" id="CHEBI:57720"/>
        <dbReference type="EC" id="2.4.2.2"/>
    </reaction>
</comment>
<dbReference type="AlphaFoldDB" id="A0A7R7EPR9"/>
<dbReference type="EMBL" id="AP024169">
    <property type="protein sequence ID" value="BCN32801.1"/>
    <property type="molecule type" value="Genomic_DNA"/>
</dbReference>
<dbReference type="GO" id="GO:0004645">
    <property type="term" value="F:1,4-alpha-oligoglucan phosphorylase activity"/>
    <property type="evidence" value="ECO:0007669"/>
    <property type="project" value="InterPro"/>
</dbReference>
<comment type="subunit">
    <text evidence="4">Homodimer.</text>
</comment>
<comment type="catalytic activity">
    <reaction evidence="10">
        <text>thymidine + phosphate = 2-deoxy-alpha-D-ribose 1-phosphate + thymine</text>
        <dbReference type="Rhea" id="RHEA:16037"/>
        <dbReference type="ChEBI" id="CHEBI:17748"/>
        <dbReference type="ChEBI" id="CHEBI:17821"/>
        <dbReference type="ChEBI" id="CHEBI:43474"/>
        <dbReference type="ChEBI" id="CHEBI:57259"/>
        <dbReference type="EC" id="2.4.2.2"/>
    </reaction>
</comment>
<keyword evidence="7" id="KW-0328">Glycosyltransferase</keyword>
<dbReference type="SUPFAM" id="SSF52418">
    <property type="entry name" value="Nucleoside phosphorylase/phosphoribosyltransferase catalytic domain"/>
    <property type="match status" value="1"/>
</dbReference>
<dbReference type="SMART" id="SM00941">
    <property type="entry name" value="PYNP_C"/>
    <property type="match status" value="1"/>
</dbReference>
<dbReference type="Gene3D" id="1.20.970.10">
    <property type="entry name" value="Transferase, Pyrimidine Nucleoside Phosphorylase, Chain C"/>
    <property type="match status" value="1"/>
</dbReference>
<gene>
    <name evidence="12" type="primary">pdp</name>
    <name evidence="12" type="ORF">bsdtb5_40960</name>
</gene>
<dbReference type="InterPro" id="IPR036566">
    <property type="entry name" value="PYNP-like_C_sf"/>
</dbReference>
<feature type="domain" description="Pyrimidine nucleoside phosphorylase C-terminal" evidence="11">
    <location>
        <begin position="366"/>
        <end position="440"/>
    </location>
</feature>
<protein>
    <recommendedName>
        <fullName evidence="6">Pyrimidine-nucleoside phosphorylase</fullName>
        <ecNumber evidence="5">2.4.2.2</ecNumber>
    </recommendedName>
</protein>
<evidence type="ECO:0000256" key="4">
    <source>
        <dbReference type="ARBA" id="ARBA00011738"/>
    </source>
</evidence>
<evidence type="ECO:0000256" key="3">
    <source>
        <dbReference type="ARBA" id="ARBA00006915"/>
    </source>
</evidence>
<evidence type="ECO:0000256" key="7">
    <source>
        <dbReference type="ARBA" id="ARBA00022676"/>
    </source>
</evidence>
<evidence type="ECO:0000256" key="5">
    <source>
        <dbReference type="ARBA" id="ARBA00011889"/>
    </source>
</evidence>
<evidence type="ECO:0000256" key="1">
    <source>
        <dbReference type="ARBA" id="ARBA00001066"/>
    </source>
</evidence>
<dbReference type="Pfam" id="PF02885">
    <property type="entry name" value="Glycos_trans_3N"/>
    <property type="match status" value="1"/>
</dbReference>
<comment type="catalytic activity">
    <reaction evidence="1">
        <text>2'-deoxyuridine + phosphate = 2-deoxy-alpha-D-ribose 1-phosphate + uracil</text>
        <dbReference type="Rhea" id="RHEA:22824"/>
        <dbReference type="ChEBI" id="CHEBI:16450"/>
        <dbReference type="ChEBI" id="CHEBI:17568"/>
        <dbReference type="ChEBI" id="CHEBI:43474"/>
        <dbReference type="ChEBI" id="CHEBI:57259"/>
        <dbReference type="EC" id="2.4.2.2"/>
    </reaction>
</comment>
<dbReference type="EC" id="2.4.2.2" evidence="5"/>
<dbReference type="PANTHER" id="PTHR10515:SF0">
    <property type="entry name" value="THYMIDINE PHOSPHORYLASE"/>
    <property type="match status" value="1"/>
</dbReference>
<reference evidence="12 13" key="1">
    <citation type="submission" date="2020-11" db="EMBL/GenBank/DDBJ databases">
        <title>Draft genome sequencing of a Lachnospiraceae strain isolated from anoxic soil subjected to BSD treatment.</title>
        <authorList>
            <person name="Uek A."/>
            <person name="Tonouchi A."/>
        </authorList>
    </citation>
    <scope>NUCLEOTIDE SEQUENCE [LARGE SCALE GENOMIC DNA]</scope>
    <source>
        <strain evidence="12 13">TB5</strain>
    </source>
</reference>
<evidence type="ECO:0000256" key="10">
    <source>
        <dbReference type="ARBA" id="ARBA00048525"/>
    </source>
</evidence>
<dbReference type="InterPro" id="IPR000312">
    <property type="entry name" value="Glycosyl_Trfase_fam3"/>
</dbReference>
<dbReference type="Pfam" id="PF07831">
    <property type="entry name" value="PYNP_C"/>
    <property type="match status" value="1"/>
</dbReference>
<organism evidence="12 13">
    <name type="scientific">Anaeromicropila herbilytica</name>
    <dbReference type="NCBI Taxonomy" id="2785025"/>
    <lineage>
        <taxon>Bacteria</taxon>
        <taxon>Bacillati</taxon>
        <taxon>Bacillota</taxon>
        <taxon>Clostridia</taxon>
        <taxon>Lachnospirales</taxon>
        <taxon>Lachnospiraceae</taxon>
        <taxon>Anaeromicropila</taxon>
    </lineage>
</organism>
<dbReference type="PANTHER" id="PTHR10515">
    <property type="entry name" value="THYMIDINE PHOSPHORYLASE"/>
    <property type="match status" value="1"/>
</dbReference>
<dbReference type="Gene3D" id="3.90.1170.30">
    <property type="entry name" value="Pyrimidine nucleoside phosphorylase-like, C-terminal domain"/>
    <property type="match status" value="1"/>
</dbReference>